<sequence length="371" mass="39976">MSSAVAGTGDEDVSMATQQKRRWIKYYCEECKAWETREMFEVAKLGQGGVATQSTASPPGSSALWSWGCSKLVRHATFQTFRVQELNDADGHDAAPKLDFPSTESPASTEPVGQVQQPTHPGNTEATEEVSALQTVHAASQSNGSSQSKRPKRNVRSAYARDSVTDQATSPVNSQGGVTSSSPDEVVPDENGASTVHVKNNPKVTKNSKDSKDSKDSKESKDSKDTKDSKDSKDGEAATAAADTSVLESPAVIDAEHHENGVHKRPRRLTAGDRYLAQALQDEKPSRAAAKPLAEVNDVKPSQSSLEMKRPKRVTAGLRGAVLSAENAKSSPSPRVLAKKEEKKDAVHEVRTRSETAKKPSKKNRKLGDLY</sequence>
<name>A0A8T0H2Y5_CERPU</name>
<comment type="caution">
    <text evidence="2">The sequence shown here is derived from an EMBL/GenBank/DDBJ whole genome shotgun (WGS) entry which is preliminary data.</text>
</comment>
<reference evidence="2" key="1">
    <citation type="submission" date="2020-06" db="EMBL/GenBank/DDBJ databases">
        <title>WGS assembly of Ceratodon purpureus strain R40.</title>
        <authorList>
            <person name="Carey S.B."/>
            <person name="Jenkins J."/>
            <person name="Shu S."/>
            <person name="Lovell J.T."/>
            <person name="Sreedasyam A."/>
            <person name="Maumus F."/>
            <person name="Tiley G.P."/>
            <person name="Fernandez-Pozo N."/>
            <person name="Barry K."/>
            <person name="Chen C."/>
            <person name="Wang M."/>
            <person name="Lipzen A."/>
            <person name="Daum C."/>
            <person name="Saski C.A."/>
            <person name="Payton A.C."/>
            <person name="Mcbreen J.C."/>
            <person name="Conrad R.E."/>
            <person name="Kollar L.M."/>
            <person name="Olsson S."/>
            <person name="Huttunen S."/>
            <person name="Landis J.B."/>
            <person name="Wickett N.J."/>
            <person name="Johnson M.G."/>
            <person name="Rensing S.A."/>
            <person name="Grimwood J."/>
            <person name="Schmutz J."/>
            <person name="Mcdaniel S.F."/>
        </authorList>
    </citation>
    <scope>NUCLEOTIDE SEQUENCE</scope>
    <source>
        <strain evidence="2">R40</strain>
    </source>
</reference>
<feature type="compositionally biased region" description="Polar residues" evidence="1">
    <location>
        <begin position="114"/>
        <end position="125"/>
    </location>
</feature>
<proteinExistence type="predicted"/>
<evidence type="ECO:0000313" key="2">
    <source>
        <dbReference type="EMBL" id="KAG0563472.1"/>
    </source>
</evidence>
<feature type="compositionally biased region" description="Polar residues" evidence="1">
    <location>
        <begin position="192"/>
        <end position="205"/>
    </location>
</feature>
<keyword evidence="3" id="KW-1185">Reference proteome</keyword>
<evidence type="ECO:0000256" key="1">
    <source>
        <dbReference type="SAM" id="MobiDB-lite"/>
    </source>
</evidence>
<accession>A0A8T0H2Y5</accession>
<protein>
    <submittedName>
        <fullName evidence="2">Uncharacterized protein</fullName>
    </submittedName>
</protein>
<feature type="compositionally biased region" description="Polar residues" evidence="1">
    <location>
        <begin position="132"/>
        <end position="148"/>
    </location>
</feature>
<feature type="region of interest" description="Disordered" evidence="1">
    <location>
        <begin position="92"/>
        <end position="371"/>
    </location>
</feature>
<organism evidence="2 3">
    <name type="scientific">Ceratodon purpureus</name>
    <name type="common">Fire moss</name>
    <name type="synonym">Dicranum purpureum</name>
    <dbReference type="NCBI Taxonomy" id="3225"/>
    <lineage>
        <taxon>Eukaryota</taxon>
        <taxon>Viridiplantae</taxon>
        <taxon>Streptophyta</taxon>
        <taxon>Embryophyta</taxon>
        <taxon>Bryophyta</taxon>
        <taxon>Bryophytina</taxon>
        <taxon>Bryopsida</taxon>
        <taxon>Dicranidae</taxon>
        <taxon>Pseudoditrichales</taxon>
        <taxon>Ditrichaceae</taxon>
        <taxon>Ceratodon</taxon>
    </lineage>
</organism>
<feature type="compositionally biased region" description="Basic and acidic residues" evidence="1">
    <location>
        <begin position="207"/>
        <end position="236"/>
    </location>
</feature>
<evidence type="ECO:0000313" key="3">
    <source>
        <dbReference type="Proteomes" id="UP000822688"/>
    </source>
</evidence>
<dbReference type="EMBL" id="CM026429">
    <property type="protein sequence ID" value="KAG0563472.1"/>
    <property type="molecule type" value="Genomic_DNA"/>
</dbReference>
<dbReference type="AlphaFoldDB" id="A0A8T0H2Y5"/>
<feature type="compositionally biased region" description="Polar residues" evidence="1">
    <location>
        <begin position="165"/>
        <end position="183"/>
    </location>
</feature>
<gene>
    <name evidence="2" type="ORF">KC19_8G034100</name>
</gene>
<dbReference type="Proteomes" id="UP000822688">
    <property type="component" value="Chromosome 8"/>
</dbReference>
<feature type="compositionally biased region" description="Basic and acidic residues" evidence="1">
    <location>
        <begin position="338"/>
        <end position="358"/>
    </location>
</feature>